<gene>
    <name evidence="2" type="ORF">G6034_01380</name>
</gene>
<comment type="caution">
    <text evidence="2">The sequence shown here is derived from an EMBL/GenBank/DDBJ whole genome shotgun (WGS) entry which is preliminary data.</text>
</comment>
<keyword evidence="1" id="KW-0472">Membrane</keyword>
<keyword evidence="1" id="KW-1133">Transmembrane helix</keyword>
<feature type="transmembrane region" description="Helical" evidence="1">
    <location>
        <begin position="30"/>
        <end position="51"/>
    </location>
</feature>
<proteinExistence type="predicted"/>
<feature type="transmembrane region" description="Helical" evidence="1">
    <location>
        <begin position="63"/>
        <end position="86"/>
    </location>
</feature>
<organism evidence="2 3">
    <name type="scientific">Arthrobacter wenxiniae</name>
    <dbReference type="NCBI Taxonomy" id="2713570"/>
    <lineage>
        <taxon>Bacteria</taxon>
        <taxon>Bacillati</taxon>
        <taxon>Actinomycetota</taxon>
        <taxon>Actinomycetes</taxon>
        <taxon>Micrococcales</taxon>
        <taxon>Micrococcaceae</taxon>
        <taxon>Arthrobacter</taxon>
    </lineage>
</organism>
<keyword evidence="1" id="KW-0812">Transmembrane</keyword>
<dbReference type="Proteomes" id="UP000543556">
    <property type="component" value="Unassembled WGS sequence"/>
</dbReference>
<reference evidence="2 3" key="1">
    <citation type="submission" date="2020-02" db="EMBL/GenBank/DDBJ databases">
        <title>Genome sequence of strain AETb3-4.</title>
        <authorList>
            <person name="Gao J."/>
            <person name="Zhang X."/>
        </authorList>
    </citation>
    <scope>NUCLEOTIDE SEQUENCE [LARGE SCALE GENOMIC DNA]</scope>
    <source>
        <strain evidence="2 3">AETb3-4</strain>
    </source>
</reference>
<keyword evidence="3" id="KW-1185">Reference proteome</keyword>
<sequence>MTSQPVDPAAGAAQAPAQRRRLTVRRAPKYVPFMVAGALVGVIVAGALTLMSNGTEQFDAGSVFGFFAVLLMLPGIGLGAVAALVIDRRSVRRAGTAVVESVPEDESGHAGA</sequence>
<name>A0A7Y7IDM1_9MICC</name>
<evidence type="ECO:0000313" key="3">
    <source>
        <dbReference type="Proteomes" id="UP000543556"/>
    </source>
</evidence>
<dbReference type="RefSeq" id="WP_176633291.1">
    <property type="nucleotide sequence ID" value="NZ_JAAMFM010000001.1"/>
</dbReference>
<accession>A0A7Y7IDM1</accession>
<dbReference type="EMBL" id="JAAMFM010000001">
    <property type="protein sequence ID" value="NVM93574.1"/>
    <property type="molecule type" value="Genomic_DNA"/>
</dbReference>
<evidence type="ECO:0000313" key="2">
    <source>
        <dbReference type="EMBL" id="NVM93574.1"/>
    </source>
</evidence>
<protein>
    <submittedName>
        <fullName evidence="2">MFS transporter</fullName>
    </submittedName>
</protein>
<dbReference type="AlphaFoldDB" id="A0A7Y7IDM1"/>
<evidence type="ECO:0000256" key="1">
    <source>
        <dbReference type="SAM" id="Phobius"/>
    </source>
</evidence>